<evidence type="ECO:0000256" key="1">
    <source>
        <dbReference type="ARBA" id="ARBA00004090"/>
    </source>
</evidence>
<keyword evidence="6" id="KW-0175">Coiled coil</keyword>
<dbReference type="GO" id="GO:0005730">
    <property type="term" value="C:nucleolus"/>
    <property type="evidence" value="ECO:0007669"/>
    <property type="project" value="UniProtKB-SubCell"/>
</dbReference>
<protein>
    <recommendedName>
        <fullName evidence="8">rRNA-processing protein</fullName>
    </recommendedName>
</protein>
<evidence type="ECO:0000256" key="8">
    <source>
        <dbReference type="RuleBase" id="RU363084"/>
    </source>
</evidence>
<evidence type="ECO:0000256" key="6">
    <source>
        <dbReference type="ARBA" id="ARBA00023054"/>
    </source>
</evidence>
<evidence type="ECO:0000256" key="3">
    <source>
        <dbReference type="ARBA" id="ARBA00007869"/>
    </source>
</evidence>
<dbReference type="EMBL" id="ML143388">
    <property type="protein sequence ID" value="TBU34604.1"/>
    <property type="molecule type" value="Genomic_DNA"/>
</dbReference>
<proteinExistence type="inferred from homology"/>
<comment type="similarity">
    <text evidence="3 8">Belongs to the CGR1 family.</text>
</comment>
<evidence type="ECO:0000256" key="5">
    <source>
        <dbReference type="ARBA" id="ARBA00022552"/>
    </source>
</evidence>
<evidence type="ECO:0000313" key="10">
    <source>
        <dbReference type="EMBL" id="TBU34604.1"/>
    </source>
</evidence>
<dbReference type="OrthoDB" id="277961at2759"/>
<evidence type="ECO:0000256" key="9">
    <source>
        <dbReference type="SAM" id="MobiDB-lite"/>
    </source>
</evidence>
<accession>A0A4Q9N260</accession>
<feature type="compositionally biased region" description="Basic residues" evidence="9">
    <location>
        <begin position="122"/>
        <end position="142"/>
    </location>
</feature>
<keyword evidence="7 8" id="KW-0539">Nucleus</keyword>
<evidence type="ECO:0000256" key="7">
    <source>
        <dbReference type="ARBA" id="ARBA00023242"/>
    </source>
</evidence>
<dbReference type="Proteomes" id="UP000292957">
    <property type="component" value="Unassembled WGS sequence"/>
</dbReference>
<evidence type="ECO:0000256" key="4">
    <source>
        <dbReference type="ARBA" id="ARBA00022517"/>
    </source>
</evidence>
<feature type="region of interest" description="Disordered" evidence="9">
    <location>
        <begin position="1"/>
        <end position="25"/>
    </location>
</feature>
<keyword evidence="4 8" id="KW-0690">Ribosome biogenesis</keyword>
<feature type="region of interest" description="Disordered" evidence="9">
    <location>
        <begin position="107"/>
        <end position="142"/>
    </location>
</feature>
<dbReference type="Pfam" id="PF03879">
    <property type="entry name" value="Cgr1"/>
    <property type="match status" value="1"/>
</dbReference>
<evidence type="ECO:0000256" key="2">
    <source>
        <dbReference type="ARBA" id="ARBA00004604"/>
    </source>
</evidence>
<keyword evidence="5 8" id="KW-0698">rRNA processing</keyword>
<feature type="compositionally biased region" description="Basic and acidic residues" evidence="9">
    <location>
        <begin position="107"/>
        <end position="121"/>
    </location>
</feature>
<dbReference type="InterPro" id="IPR005579">
    <property type="entry name" value="Cgr1-like"/>
</dbReference>
<gene>
    <name evidence="10" type="ORF">BD311DRAFT_861057</name>
</gene>
<comment type="subcellular location">
    <subcellularLocation>
        <location evidence="2 8">Nucleus</location>
        <location evidence="2 8">Nucleolus</location>
    </subcellularLocation>
</comment>
<name>A0A4Q9N260_9APHY</name>
<organism evidence="10">
    <name type="scientific">Dichomitus squalens</name>
    <dbReference type="NCBI Taxonomy" id="114155"/>
    <lineage>
        <taxon>Eukaryota</taxon>
        <taxon>Fungi</taxon>
        <taxon>Dikarya</taxon>
        <taxon>Basidiomycota</taxon>
        <taxon>Agaricomycotina</taxon>
        <taxon>Agaricomycetes</taxon>
        <taxon>Polyporales</taxon>
        <taxon>Polyporaceae</taxon>
        <taxon>Dichomitus</taxon>
    </lineage>
</organism>
<sequence>MSQPDESVIALEAPTSPVVPAPTEGEVAGARPLAHSANGRLSGKGWKATKTATVRSHLPDGVKTKKWEDRMEKVKKAQAIKKLQEELKDEKLAEIQRRKEITLERKKAAEERRRLEEEKAKMGARRAARLRRKAGRTKKINH</sequence>
<comment type="function">
    <text evidence="1 8">Involved in nucleolar integrity and required for processing of the pre-rRNA for the 60S ribosome subunit.</text>
</comment>
<reference evidence="10" key="1">
    <citation type="submission" date="2019-01" db="EMBL/GenBank/DDBJ databases">
        <title>Draft genome sequences of three monokaryotic isolates of the white-rot basidiomycete fungus Dichomitus squalens.</title>
        <authorList>
            <consortium name="DOE Joint Genome Institute"/>
            <person name="Lopez S.C."/>
            <person name="Andreopoulos B."/>
            <person name="Pangilinan J."/>
            <person name="Lipzen A."/>
            <person name="Riley R."/>
            <person name="Ahrendt S."/>
            <person name="Ng V."/>
            <person name="Barry K."/>
            <person name="Daum C."/>
            <person name="Grigoriev I.V."/>
            <person name="Hilden K.S."/>
            <person name="Makela M.R."/>
            <person name="de Vries R.P."/>
        </authorList>
    </citation>
    <scope>NUCLEOTIDE SEQUENCE [LARGE SCALE GENOMIC DNA]</scope>
    <source>
        <strain evidence="10">OM18370.1</strain>
    </source>
</reference>
<dbReference type="AlphaFoldDB" id="A0A4Q9N260"/>
<dbReference type="GO" id="GO:0006364">
    <property type="term" value="P:rRNA processing"/>
    <property type="evidence" value="ECO:0007669"/>
    <property type="project" value="UniProtKB-UniRule"/>
</dbReference>